<sequence length="225" mass="24220">MDLQDERARAAPVIIADGLGVDGEHGPFFSDIRLALAPGLHAVRTSGPPAQSVLLLTLAGRFKPSRGELSVRGDVEPGKIRRHCAIAAFADIDELEEAVTVRTVLAEQRRWLAPWCSRAKAEPAAAVLGEVFAEIPPPPLAKYVADLSDLEVFLLRIALALVTDRPILVVGDLEQVRDSAHRALAARRLGALAARRTVVVGVANPLGDDAPDHTLHDCRILLRKD</sequence>
<dbReference type="RefSeq" id="WP_013137246.1">
    <property type="nucleotide sequence ID" value="NC_014168.1"/>
</dbReference>
<dbReference type="AlphaFoldDB" id="D6ZB31"/>
<dbReference type="OrthoDB" id="4927383at2"/>
<dbReference type="SUPFAM" id="SSF52540">
    <property type="entry name" value="P-loop containing nucleoside triphosphate hydrolases"/>
    <property type="match status" value="1"/>
</dbReference>
<gene>
    <name evidence="1" type="ordered locus">Srot_0303</name>
</gene>
<proteinExistence type="predicted"/>
<dbReference type="STRING" id="640132.Srot_0303"/>
<keyword evidence="2" id="KW-1185">Reference proteome</keyword>
<evidence type="ECO:0000313" key="2">
    <source>
        <dbReference type="Proteomes" id="UP000002247"/>
    </source>
</evidence>
<dbReference type="eggNOG" id="COG4988">
    <property type="taxonomic scope" value="Bacteria"/>
</dbReference>
<reference evidence="1 2" key="1">
    <citation type="journal article" date="2010" name="Stand. Genomic Sci.">
        <title>Complete genome sequence of Segniliparus rotundus type strain (CDC 1076).</title>
        <authorList>
            <person name="Sikorski J."/>
            <person name="Lapidus A."/>
            <person name="Copeland A."/>
            <person name="Misra M."/>
            <person name="Glavina Del Rio T."/>
            <person name="Nolan M."/>
            <person name="Lucas S."/>
            <person name="Chen F."/>
            <person name="Tice H."/>
            <person name="Cheng J.F."/>
            <person name="Jando M."/>
            <person name="Schneider S."/>
            <person name="Bruce D."/>
            <person name="Goodwin L."/>
            <person name="Pitluck S."/>
            <person name="Liolios K."/>
            <person name="Mikhailova N."/>
            <person name="Pati A."/>
            <person name="Ivanova N."/>
            <person name="Mavromatis K."/>
            <person name="Chen A."/>
            <person name="Palaniappan K."/>
            <person name="Chertkov O."/>
            <person name="Land M."/>
            <person name="Hauser L."/>
            <person name="Chang Y.J."/>
            <person name="Jeffries C.D."/>
            <person name="Brettin T."/>
            <person name="Detter J.C."/>
            <person name="Han C."/>
            <person name="Rohde M."/>
            <person name="Goker M."/>
            <person name="Bristow J."/>
            <person name="Eisen J.A."/>
            <person name="Markowitz V."/>
            <person name="Hugenholtz P."/>
            <person name="Kyrpides N.C."/>
            <person name="Klenk H.P."/>
        </authorList>
    </citation>
    <scope>NUCLEOTIDE SEQUENCE [LARGE SCALE GENOMIC DNA]</scope>
    <source>
        <strain evidence="2">ATCC BAA-972 / CDC 1076 / CIP 108378 / DSM 44985 / JCM 13578</strain>
    </source>
</reference>
<evidence type="ECO:0008006" key="3">
    <source>
        <dbReference type="Google" id="ProtNLM"/>
    </source>
</evidence>
<dbReference type="HOGENOM" id="CLU_000604_29_1_11"/>
<dbReference type="EMBL" id="CP001958">
    <property type="protein sequence ID" value="ADG96790.1"/>
    <property type="molecule type" value="Genomic_DNA"/>
</dbReference>
<dbReference type="Proteomes" id="UP000002247">
    <property type="component" value="Chromosome"/>
</dbReference>
<dbReference type="KEGG" id="srt:Srot_0303"/>
<name>D6ZB31_SEGRD</name>
<dbReference type="InterPro" id="IPR027417">
    <property type="entry name" value="P-loop_NTPase"/>
</dbReference>
<organism evidence="1 2">
    <name type="scientific">Segniliparus rotundus (strain ATCC BAA-972 / CDC 1076 / CIP 108378 / DSM 44985 / JCM 13578)</name>
    <dbReference type="NCBI Taxonomy" id="640132"/>
    <lineage>
        <taxon>Bacteria</taxon>
        <taxon>Bacillati</taxon>
        <taxon>Actinomycetota</taxon>
        <taxon>Actinomycetes</taxon>
        <taxon>Mycobacteriales</taxon>
        <taxon>Segniliparaceae</taxon>
        <taxon>Segniliparus</taxon>
    </lineage>
</organism>
<protein>
    <recommendedName>
        <fullName evidence="3">ABC transporter domain-containing protein</fullName>
    </recommendedName>
</protein>
<evidence type="ECO:0000313" key="1">
    <source>
        <dbReference type="EMBL" id="ADG96790.1"/>
    </source>
</evidence>
<dbReference type="Gene3D" id="3.40.50.300">
    <property type="entry name" value="P-loop containing nucleotide triphosphate hydrolases"/>
    <property type="match status" value="1"/>
</dbReference>
<accession>D6ZB31</accession>